<gene>
    <name evidence="1" type="ORF">GCM10010121_012730</name>
</gene>
<dbReference type="EMBL" id="BMQA01000003">
    <property type="protein sequence ID" value="GGJ03861.1"/>
    <property type="molecule type" value="Genomic_DNA"/>
</dbReference>
<comment type="caution">
    <text evidence="1">The sequence shown here is derived from an EMBL/GenBank/DDBJ whole genome shotgun (WGS) entry which is preliminary data.</text>
</comment>
<proteinExistence type="predicted"/>
<organism evidence="1 2">
    <name type="scientific">Streptomyces brasiliensis</name>
    <dbReference type="NCBI Taxonomy" id="1954"/>
    <lineage>
        <taxon>Bacteria</taxon>
        <taxon>Bacillati</taxon>
        <taxon>Actinomycetota</taxon>
        <taxon>Actinomycetes</taxon>
        <taxon>Kitasatosporales</taxon>
        <taxon>Streptomycetaceae</taxon>
        <taxon>Streptomyces</taxon>
    </lineage>
</organism>
<evidence type="ECO:0000313" key="1">
    <source>
        <dbReference type="EMBL" id="GGJ03861.1"/>
    </source>
</evidence>
<sequence length="93" mass="10473">MSFDHLWVWEYAFHAEDEISYPQIVRGEVKIIADQLVEMANLGIDPAELGEPTSGTARRHDLPCGGWFTTQSLPYSRPPLLAVVEVVPPFHLL</sequence>
<dbReference type="RefSeq" id="WP_189310012.1">
    <property type="nucleotide sequence ID" value="NZ_BMQA01000003.1"/>
</dbReference>
<reference evidence="1" key="1">
    <citation type="journal article" date="2014" name="Int. J. Syst. Evol. Microbiol.">
        <title>Complete genome sequence of Corynebacterium casei LMG S-19264T (=DSM 44701T), isolated from a smear-ripened cheese.</title>
        <authorList>
            <consortium name="US DOE Joint Genome Institute (JGI-PGF)"/>
            <person name="Walter F."/>
            <person name="Albersmeier A."/>
            <person name="Kalinowski J."/>
            <person name="Ruckert C."/>
        </authorList>
    </citation>
    <scope>NUCLEOTIDE SEQUENCE</scope>
    <source>
        <strain evidence="1">JCM 3086</strain>
    </source>
</reference>
<protein>
    <submittedName>
        <fullName evidence="1">Uncharacterized protein</fullName>
    </submittedName>
</protein>
<dbReference type="Proteomes" id="UP000657574">
    <property type="component" value="Unassembled WGS sequence"/>
</dbReference>
<reference evidence="1" key="2">
    <citation type="submission" date="2020-09" db="EMBL/GenBank/DDBJ databases">
        <authorList>
            <person name="Sun Q."/>
            <person name="Ohkuma M."/>
        </authorList>
    </citation>
    <scope>NUCLEOTIDE SEQUENCE</scope>
    <source>
        <strain evidence="1">JCM 3086</strain>
    </source>
</reference>
<keyword evidence="2" id="KW-1185">Reference proteome</keyword>
<accession>A0A917NIK1</accession>
<name>A0A917NIK1_9ACTN</name>
<dbReference type="AlphaFoldDB" id="A0A917NIK1"/>
<evidence type="ECO:0000313" key="2">
    <source>
        <dbReference type="Proteomes" id="UP000657574"/>
    </source>
</evidence>